<proteinExistence type="inferred from homology"/>
<dbReference type="InterPro" id="IPR026891">
    <property type="entry name" value="Fn3-like"/>
</dbReference>
<accession>A0A7D5P6I6</accession>
<evidence type="ECO:0000256" key="2">
    <source>
        <dbReference type="ARBA" id="ARBA00005336"/>
    </source>
</evidence>
<dbReference type="InterPro" id="IPR001764">
    <property type="entry name" value="Glyco_hydro_3_N"/>
</dbReference>
<comment type="catalytic activity">
    <reaction evidence="1">
        <text>Hydrolysis of terminal, non-reducing beta-D-glucosyl residues with release of beta-D-glucose.</text>
        <dbReference type="EC" id="3.2.1.21"/>
    </reaction>
</comment>
<evidence type="ECO:0000256" key="6">
    <source>
        <dbReference type="ARBA" id="ARBA00023295"/>
    </source>
</evidence>
<dbReference type="SUPFAM" id="SSF51445">
    <property type="entry name" value="(Trans)glycosidases"/>
    <property type="match status" value="1"/>
</dbReference>
<keyword evidence="6" id="KW-0326">Glycosidase</keyword>
<dbReference type="AlphaFoldDB" id="A0A7D5P6I6"/>
<comment type="similarity">
    <text evidence="2">Belongs to the glycosyl hydrolase 3 family.</text>
</comment>
<dbReference type="EMBL" id="CP058910">
    <property type="protein sequence ID" value="QLH79724.1"/>
    <property type="molecule type" value="Genomic_DNA"/>
</dbReference>
<dbReference type="GO" id="GO:0008422">
    <property type="term" value="F:beta-glucosidase activity"/>
    <property type="evidence" value="ECO:0007669"/>
    <property type="project" value="UniProtKB-EC"/>
</dbReference>
<dbReference type="SUPFAM" id="SSF52279">
    <property type="entry name" value="Beta-D-glucan exohydrolase, C-terminal domain"/>
    <property type="match status" value="1"/>
</dbReference>
<dbReference type="InterPro" id="IPR036881">
    <property type="entry name" value="Glyco_hydro_3_C_sf"/>
</dbReference>
<evidence type="ECO:0000256" key="1">
    <source>
        <dbReference type="ARBA" id="ARBA00000448"/>
    </source>
</evidence>
<dbReference type="InterPro" id="IPR051915">
    <property type="entry name" value="Cellulose_Degrad_GH3"/>
</dbReference>
<keyword evidence="5 8" id="KW-0378">Hydrolase</keyword>
<dbReference type="Gene3D" id="3.40.50.1700">
    <property type="entry name" value="Glycoside hydrolase family 3 C-terminal domain"/>
    <property type="match status" value="1"/>
</dbReference>
<dbReference type="SMART" id="SM01217">
    <property type="entry name" value="Fn3_like"/>
    <property type="match status" value="1"/>
</dbReference>
<dbReference type="PANTHER" id="PTHR30620">
    <property type="entry name" value="PERIPLASMIC BETA-GLUCOSIDASE-RELATED"/>
    <property type="match status" value="1"/>
</dbReference>
<evidence type="ECO:0000256" key="5">
    <source>
        <dbReference type="ARBA" id="ARBA00022801"/>
    </source>
</evidence>
<dbReference type="Pfam" id="PF00933">
    <property type="entry name" value="Glyco_hydro_3"/>
    <property type="match status" value="1"/>
</dbReference>
<dbReference type="KEGG" id="hrr:HZS55_21590"/>
<protein>
    <recommendedName>
        <fullName evidence="3">beta-glucosidase</fullName>
        <ecNumber evidence="3">3.2.1.21</ecNumber>
    </recommendedName>
</protein>
<dbReference type="Pfam" id="PF01915">
    <property type="entry name" value="Glyco_hydro_3_C"/>
    <property type="match status" value="1"/>
</dbReference>
<gene>
    <name evidence="8" type="ORF">HZS55_21590</name>
</gene>
<dbReference type="Proteomes" id="UP000509667">
    <property type="component" value="Chromosome"/>
</dbReference>
<evidence type="ECO:0000256" key="4">
    <source>
        <dbReference type="ARBA" id="ARBA00022729"/>
    </source>
</evidence>
<dbReference type="GO" id="GO:0009251">
    <property type="term" value="P:glucan catabolic process"/>
    <property type="evidence" value="ECO:0007669"/>
    <property type="project" value="TreeGrafter"/>
</dbReference>
<dbReference type="PANTHER" id="PTHR30620:SF16">
    <property type="entry name" value="LYSOSOMAL BETA GLUCOSIDASE"/>
    <property type="match status" value="1"/>
</dbReference>
<evidence type="ECO:0000313" key="8">
    <source>
        <dbReference type="EMBL" id="QLH79724.1"/>
    </source>
</evidence>
<dbReference type="InterPro" id="IPR017853">
    <property type="entry name" value="GH"/>
</dbReference>
<dbReference type="InterPro" id="IPR019800">
    <property type="entry name" value="Glyco_hydro_3_AS"/>
</dbReference>
<dbReference type="InterPro" id="IPR013783">
    <property type="entry name" value="Ig-like_fold"/>
</dbReference>
<sequence length="742" mass="79787">MPSNDADPEYQRPDLPVSRRVSDLLDRMTVEEKAGQLVGTWAGQMHRDVDVEEVAELVRENHLGCAAPFGWGGSAGTEVGEIVDIVNDLQRVATEETRLGIPLFFNVDAVHGHAYVAGSAVFPNGLGAAATWDPELVEAGARVTATEVAATGAHQNYGPTCDVGRDPRWGRVFETFGESPRLVAEMAAAKVRGYQGEGLEADDTVVATAKHFPAYSEPERGEDAAPVDVSEYKLRNTFVPPFEAALDEGVESVMPCYNSINGEPVHGSERWLTDLLRGDLGFDGTIVSDWGGVRHLTDDHKTAADLREATYDARTAGLDVASVGNDLEQQELVDLVESGDLSESVLDSSVERVLERKFRMGLFEDPYVEKEAALETVGSDDHQGAALETAREAMTLLKNDDCLPLSGEEDVFVGGPNADDLVSQVGGWSVEREEHVDGTTIAEEIRAHVDGEVTYEQGTTHSDRLDVDAAAEKAAEADVAVLALGEGWYLHEFGAGDPRTETGEFPTRERIALGEAQQELVEAVAETGTPVVGVLVTGRPLAVEHLDERAEAVLMAYFPGTMGGKAVAETLVGENNPSGRLAVTVPRSGTQVDVHHDHLHQPRPIGDSEHPDSYDPLYPFGHGLSYTAFETGGLSVDEAVVRPGDTVELDVTVENVGDRPGSEVVQAYSETESKTLVMPERRLQAFERVELDAGERATVTVEVPVENLGVYAPGDGHRVEAGDYDLVVGDESVTVTVDGDYL</sequence>
<dbReference type="Pfam" id="PF14310">
    <property type="entry name" value="Fn3-like"/>
    <property type="match status" value="1"/>
</dbReference>
<dbReference type="OrthoDB" id="30657at2157"/>
<feature type="domain" description="Fibronectin type III-like" evidence="7">
    <location>
        <begin position="663"/>
        <end position="732"/>
    </location>
</feature>
<keyword evidence="9" id="KW-1185">Reference proteome</keyword>
<dbReference type="PROSITE" id="PS00775">
    <property type="entry name" value="GLYCOSYL_HYDROL_F3"/>
    <property type="match status" value="1"/>
</dbReference>
<dbReference type="InterPro" id="IPR036962">
    <property type="entry name" value="Glyco_hydro_3_N_sf"/>
</dbReference>
<dbReference type="Gene3D" id="2.60.40.10">
    <property type="entry name" value="Immunoglobulins"/>
    <property type="match status" value="1"/>
</dbReference>
<name>A0A7D5P6I6_9EURY</name>
<keyword evidence="4" id="KW-0732">Signal</keyword>
<organism evidence="8 9">
    <name type="scientific">Halosimplex rubrum</name>
    <dbReference type="NCBI Taxonomy" id="869889"/>
    <lineage>
        <taxon>Archaea</taxon>
        <taxon>Methanobacteriati</taxon>
        <taxon>Methanobacteriota</taxon>
        <taxon>Stenosarchaea group</taxon>
        <taxon>Halobacteria</taxon>
        <taxon>Halobacteriales</taxon>
        <taxon>Haloarculaceae</taxon>
        <taxon>Halosimplex</taxon>
    </lineage>
</organism>
<dbReference type="InterPro" id="IPR002772">
    <property type="entry name" value="Glyco_hydro_3_C"/>
</dbReference>
<evidence type="ECO:0000259" key="7">
    <source>
        <dbReference type="SMART" id="SM01217"/>
    </source>
</evidence>
<dbReference type="EC" id="3.2.1.21" evidence="3"/>
<evidence type="ECO:0000313" key="9">
    <source>
        <dbReference type="Proteomes" id="UP000509667"/>
    </source>
</evidence>
<reference evidence="8 9" key="1">
    <citation type="submission" date="2020-07" db="EMBL/GenBank/DDBJ databases">
        <title>Halosimplex pelagicum sp. nov. and Halosimplex rubrum sp. nov., isolated from salted brown alga Laminaria, and emended description of the genus Halosimplex.</title>
        <authorList>
            <person name="Cui H."/>
        </authorList>
    </citation>
    <scope>NUCLEOTIDE SEQUENCE [LARGE SCALE GENOMIC DNA]</scope>
    <source>
        <strain evidence="8 9">R27</strain>
    </source>
</reference>
<dbReference type="RefSeq" id="WP_179909588.1">
    <property type="nucleotide sequence ID" value="NZ_CP058910.1"/>
</dbReference>
<dbReference type="PRINTS" id="PR00133">
    <property type="entry name" value="GLHYDRLASE3"/>
</dbReference>
<dbReference type="Gene3D" id="3.20.20.300">
    <property type="entry name" value="Glycoside hydrolase, family 3, N-terminal domain"/>
    <property type="match status" value="1"/>
</dbReference>
<dbReference type="GeneID" id="56080515"/>
<evidence type="ECO:0000256" key="3">
    <source>
        <dbReference type="ARBA" id="ARBA00012744"/>
    </source>
</evidence>